<keyword evidence="4" id="KW-1185">Reference proteome</keyword>
<gene>
    <name evidence="3" type="ORF">B0J13DRAFT_655280</name>
</gene>
<accession>A0A9P9JEY7</accession>
<keyword evidence="2" id="KW-0812">Transmembrane</keyword>
<keyword evidence="2" id="KW-0472">Membrane</keyword>
<evidence type="ECO:0000313" key="3">
    <source>
        <dbReference type="EMBL" id="KAH7155628.1"/>
    </source>
</evidence>
<sequence>MVSWQKEGKSDKGSAGHVTVSGFGASSAILHHDNARHLAARGSDSGQVGGDGLLKARVFASVLEVYLLQVCNGRQSTFLKKRQVAFFVGPACFCIVLHIFFLFSSSVMRPQRHPASENASRASSRDPELQHAHKALNQRRGGGYFGASPSTHGFGSDGCSANAKRRQASRSEGSQWQ</sequence>
<feature type="region of interest" description="Disordered" evidence="1">
    <location>
        <begin position="114"/>
        <end position="177"/>
    </location>
</feature>
<organism evidence="3 4">
    <name type="scientific">Dactylonectria estremocensis</name>
    <dbReference type="NCBI Taxonomy" id="1079267"/>
    <lineage>
        <taxon>Eukaryota</taxon>
        <taxon>Fungi</taxon>
        <taxon>Dikarya</taxon>
        <taxon>Ascomycota</taxon>
        <taxon>Pezizomycotina</taxon>
        <taxon>Sordariomycetes</taxon>
        <taxon>Hypocreomycetidae</taxon>
        <taxon>Hypocreales</taxon>
        <taxon>Nectriaceae</taxon>
        <taxon>Dactylonectria</taxon>
    </lineage>
</organism>
<feature type="transmembrane region" description="Helical" evidence="2">
    <location>
        <begin position="84"/>
        <end position="103"/>
    </location>
</feature>
<dbReference type="Proteomes" id="UP000717696">
    <property type="component" value="Unassembled WGS sequence"/>
</dbReference>
<keyword evidence="2" id="KW-1133">Transmembrane helix</keyword>
<evidence type="ECO:0008006" key="5">
    <source>
        <dbReference type="Google" id="ProtNLM"/>
    </source>
</evidence>
<dbReference type="EMBL" id="JAGMUU010000004">
    <property type="protein sequence ID" value="KAH7155628.1"/>
    <property type="molecule type" value="Genomic_DNA"/>
</dbReference>
<protein>
    <recommendedName>
        <fullName evidence="5">Transmembrane protein</fullName>
    </recommendedName>
</protein>
<name>A0A9P9JEY7_9HYPO</name>
<evidence type="ECO:0000256" key="1">
    <source>
        <dbReference type="SAM" id="MobiDB-lite"/>
    </source>
</evidence>
<comment type="caution">
    <text evidence="3">The sequence shown here is derived from an EMBL/GenBank/DDBJ whole genome shotgun (WGS) entry which is preliminary data.</text>
</comment>
<dbReference type="AlphaFoldDB" id="A0A9P9JEY7"/>
<evidence type="ECO:0000313" key="4">
    <source>
        <dbReference type="Proteomes" id="UP000717696"/>
    </source>
</evidence>
<reference evidence="3" key="1">
    <citation type="journal article" date="2021" name="Nat. Commun.">
        <title>Genetic determinants of endophytism in the Arabidopsis root mycobiome.</title>
        <authorList>
            <person name="Mesny F."/>
            <person name="Miyauchi S."/>
            <person name="Thiergart T."/>
            <person name="Pickel B."/>
            <person name="Atanasova L."/>
            <person name="Karlsson M."/>
            <person name="Huettel B."/>
            <person name="Barry K.W."/>
            <person name="Haridas S."/>
            <person name="Chen C."/>
            <person name="Bauer D."/>
            <person name="Andreopoulos W."/>
            <person name="Pangilinan J."/>
            <person name="LaButti K."/>
            <person name="Riley R."/>
            <person name="Lipzen A."/>
            <person name="Clum A."/>
            <person name="Drula E."/>
            <person name="Henrissat B."/>
            <person name="Kohler A."/>
            <person name="Grigoriev I.V."/>
            <person name="Martin F.M."/>
            <person name="Hacquard S."/>
        </authorList>
    </citation>
    <scope>NUCLEOTIDE SEQUENCE</scope>
    <source>
        <strain evidence="3">MPI-CAGE-AT-0021</strain>
    </source>
</reference>
<proteinExistence type="predicted"/>
<evidence type="ECO:0000256" key="2">
    <source>
        <dbReference type="SAM" id="Phobius"/>
    </source>
</evidence>